<sequence>MGPAPTNLLLQPASTGRHASADTADWTGVWVGVGFAGQLTEVGAILPATIGHHGIHVRRDAHALVAAFNARPFGGCMSVPVHCAATRNVRCPHLACAFSQDSGVLDDTTDPGGRARAEFTGDGRRRVELPLARWGPVLLVNVTLESPAQPPAAGAPPPGPVVATGSRLMSGDWLTTPLRAAAAAAEEFGGTPVTVAPNLAIVRHRAGAYIALSRPAGPTRSTVAWAQCGPTHPGLNREETAPEPR</sequence>
<evidence type="ECO:0000313" key="1">
    <source>
        <dbReference type="EMBL" id="BCI56049.1"/>
    </source>
</evidence>
<organism evidence="1 2">
    <name type="scientific">Mycolicibacterium litorale</name>
    <dbReference type="NCBI Taxonomy" id="758802"/>
    <lineage>
        <taxon>Bacteria</taxon>
        <taxon>Bacillati</taxon>
        <taxon>Actinomycetota</taxon>
        <taxon>Actinomycetes</taxon>
        <taxon>Mycobacteriales</taxon>
        <taxon>Mycobacteriaceae</taxon>
        <taxon>Mycolicibacterium</taxon>
    </lineage>
</organism>
<accession>A0A6S6PCH1</accession>
<evidence type="ECO:0000313" key="2">
    <source>
        <dbReference type="Proteomes" id="UP000515734"/>
    </source>
</evidence>
<dbReference type="AlphaFoldDB" id="A0A6S6PCH1"/>
<dbReference type="Proteomes" id="UP000515734">
    <property type="component" value="Chromosome"/>
</dbReference>
<protein>
    <recommendedName>
        <fullName evidence="3">Rieske domain-containing protein</fullName>
    </recommendedName>
</protein>
<proteinExistence type="predicted"/>
<gene>
    <name evidence="1" type="ORF">NIIDNTM18_53270</name>
</gene>
<name>A0A6S6PCH1_9MYCO</name>
<dbReference type="InterPro" id="IPR036922">
    <property type="entry name" value="Rieske_2Fe-2S_sf"/>
</dbReference>
<dbReference type="SUPFAM" id="SSF50022">
    <property type="entry name" value="ISP domain"/>
    <property type="match status" value="1"/>
</dbReference>
<dbReference type="GO" id="GO:0051537">
    <property type="term" value="F:2 iron, 2 sulfur cluster binding"/>
    <property type="evidence" value="ECO:0007669"/>
    <property type="project" value="InterPro"/>
</dbReference>
<dbReference type="EMBL" id="AP023287">
    <property type="protein sequence ID" value="BCI56049.1"/>
    <property type="molecule type" value="Genomic_DNA"/>
</dbReference>
<reference evidence="1 2" key="1">
    <citation type="submission" date="2020-07" db="EMBL/GenBank/DDBJ databases">
        <title>Complete genome sequence of Mycolicibacterium litorale like strain isolated from cardiac implantable electronic device infection.</title>
        <authorList>
            <person name="Fukano H."/>
            <person name="Miyama H."/>
            <person name="Hoshino Y."/>
        </authorList>
    </citation>
    <scope>NUCLEOTIDE SEQUENCE [LARGE SCALE GENOMIC DNA]</scope>
    <source>
        <strain evidence="1 2">NIIDNTM18</strain>
    </source>
</reference>
<dbReference type="RefSeq" id="WP_185293662.1">
    <property type="nucleotide sequence ID" value="NZ_AP023287.1"/>
</dbReference>
<evidence type="ECO:0008006" key="3">
    <source>
        <dbReference type="Google" id="ProtNLM"/>
    </source>
</evidence>